<dbReference type="SMART" id="SM00448">
    <property type="entry name" value="REC"/>
    <property type="match status" value="1"/>
</dbReference>
<dbReference type="Pfam" id="PF00072">
    <property type="entry name" value="Response_reg"/>
    <property type="match status" value="1"/>
</dbReference>
<dbReference type="Gene3D" id="3.30.450.20">
    <property type="entry name" value="PAS domain"/>
    <property type="match status" value="4"/>
</dbReference>
<organism evidence="12 13">
    <name type="scientific">Microvirga terrae</name>
    <dbReference type="NCBI Taxonomy" id="2740529"/>
    <lineage>
        <taxon>Bacteria</taxon>
        <taxon>Pseudomonadati</taxon>
        <taxon>Pseudomonadota</taxon>
        <taxon>Alphaproteobacteria</taxon>
        <taxon>Hyphomicrobiales</taxon>
        <taxon>Methylobacteriaceae</taxon>
        <taxon>Microvirga</taxon>
    </lineage>
</organism>
<sequence>MAEAFPNGGTMGERVRTHDWAATPLGAAETWPQSLRTALSIMLSSAFPTYLAWGPELTSFYNDAYIPIMGDKPNGLGQPFPEVWSEVWDTIGPITHRAMQGEASYFEDLPLTLMRHGHPEATWFSFSYSPIGDETGGVGGVLCTVHETTERVRAEAALRESENKLAAILEQLPVGVGLVDQEGNITLSNRILQQYALDKVPSRDPIQGERWRGYTPDGQRLSPSDYPSARALRGETVVPGIDFLVTLPNGQEIWTRVSAAPFRNTAQEGLGAVFVVQVVEREKRTEQALRESRARLQAAIDLVGLSPYTWNPITGALDWDAQLKAMWGLAPDAHVDHEVWLSGIHPEDRPRVEAAIAQCSDPAGPGIYAIEYRVIGIGDGIERWVSTQGRTTFEHGRPVAFMGAALDITERKRAEAALRESEERFRQFAENSSSTLWIMNFETMNLEYLSPAFEAIWGETVESTLGDPSRWSRFVHPDDRERARGALERVRLGDISTEEFRIVRSDGVVRWIRNTFFPIPDAQGRIRRAGGVAQDITRPDGRFVYVVDADEPARQILTRGLRDAGYDVRAFPSGKAFLEAAPALAAGCVVLDIRQPEAGGLSIPRELKARRIGLPVIVLGALQSDVKSAVQVMKAGAVDVLSIPYAPDELLAALASAAADISQADERDQEAHRARGRFAEMPVREHEVLEGLLAGQTNKQIGRAIGLSPRTVETHRAHVMQRLGARTIPELVRIAALAGVPARPQVSRDDGADKP</sequence>
<dbReference type="InterPro" id="IPR013655">
    <property type="entry name" value="PAS_fold_3"/>
</dbReference>
<evidence type="ECO:0000256" key="2">
    <source>
        <dbReference type="ARBA" id="ARBA00012438"/>
    </source>
</evidence>
<feature type="modified residue" description="4-aspartylphosphate" evidence="7">
    <location>
        <position position="592"/>
    </location>
</feature>
<dbReference type="InterPro" id="IPR052162">
    <property type="entry name" value="Sensor_kinase/Photoreceptor"/>
</dbReference>
<dbReference type="InterPro" id="IPR001789">
    <property type="entry name" value="Sig_transdc_resp-reg_receiver"/>
</dbReference>
<dbReference type="SUPFAM" id="SSF55785">
    <property type="entry name" value="PYP-like sensor domain (PAS domain)"/>
    <property type="match status" value="4"/>
</dbReference>
<dbReference type="InterPro" id="IPR000792">
    <property type="entry name" value="Tscrpt_reg_LuxR_C"/>
</dbReference>
<feature type="domain" description="PAC" evidence="11">
    <location>
        <begin position="239"/>
        <end position="291"/>
    </location>
</feature>
<evidence type="ECO:0000256" key="6">
    <source>
        <dbReference type="ARBA" id="ARBA00023125"/>
    </source>
</evidence>
<dbReference type="SUPFAM" id="SSF46894">
    <property type="entry name" value="C-terminal effector domain of the bipartite response regulators"/>
    <property type="match status" value="1"/>
</dbReference>
<evidence type="ECO:0000313" key="12">
    <source>
        <dbReference type="EMBL" id="UVF21596.1"/>
    </source>
</evidence>
<dbReference type="Pfam" id="PF08448">
    <property type="entry name" value="PAS_4"/>
    <property type="match status" value="2"/>
</dbReference>
<dbReference type="PROSITE" id="PS50113">
    <property type="entry name" value="PAC"/>
    <property type="match status" value="4"/>
</dbReference>
<accession>A0ABY5RWH3</accession>
<dbReference type="InterPro" id="IPR000700">
    <property type="entry name" value="PAS-assoc_C"/>
</dbReference>
<evidence type="ECO:0000259" key="11">
    <source>
        <dbReference type="PROSITE" id="PS50113"/>
    </source>
</evidence>
<proteinExistence type="predicted"/>
<dbReference type="CDD" id="cd06170">
    <property type="entry name" value="LuxR_C_like"/>
    <property type="match status" value="1"/>
</dbReference>
<dbReference type="Pfam" id="PF00196">
    <property type="entry name" value="GerE"/>
    <property type="match status" value="1"/>
</dbReference>
<evidence type="ECO:0000259" key="10">
    <source>
        <dbReference type="PROSITE" id="PS50112"/>
    </source>
</evidence>
<dbReference type="PANTHER" id="PTHR43304">
    <property type="entry name" value="PHYTOCHROME-LIKE PROTEIN CPH1"/>
    <property type="match status" value="1"/>
</dbReference>
<dbReference type="RefSeq" id="WP_259060548.1">
    <property type="nucleotide sequence ID" value="NZ_CP102845.1"/>
</dbReference>
<dbReference type="SMART" id="SM00091">
    <property type="entry name" value="PAS"/>
    <property type="match status" value="3"/>
</dbReference>
<dbReference type="SUPFAM" id="SSF52172">
    <property type="entry name" value="CheY-like"/>
    <property type="match status" value="1"/>
</dbReference>
<dbReference type="InterPro" id="IPR035965">
    <property type="entry name" value="PAS-like_dom_sf"/>
</dbReference>
<feature type="domain" description="Response regulatory" evidence="9">
    <location>
        <begin position="543"/>
        <end position="658"/>
    </location>
</feature>
<evidence type="ECO:0000256" key="1">
    <source>
        <dbReference type="ARBA" id="ARBA00000085"/>
    </source>
</evidence>
<name>A0ABY5RWH3_9HYPH</name>
<dbReference type="EC" id="2.7.13.3" evidence="2"/>
<feature type="domain" description="PAC" evidence="11">
    <location>
        <begin position="368"/>
        <end position="420"/>
    </location>
</feature>
<evidence type="ECO:0000256" key="5">
    <source>
        <dbReference type="ARBA" id="ARBA00022777"/>
    </source>
</evidence>
<dbReference type="PANTHER" id="PTHR43304:SF1">
    <property type="entry name" value="PAC DOMAIN-CONTAINING PROTEIN"/>
    <property type="match status" value="1"/>
</dbReference>
<dbReference type="PRINTS" id="PR00038">
    <property type="entry name" value="HTHLUXR"/>
</dbReference>
<feature type="domain" description="PAC" evidence="11">
    <location>
        <begin position="107"/>
        <end position="160"/>
    </location>
</feature>
<evidence type="ECO:0000256" key="7">
    <source>
        <dbReference type="PROSITE-ProRule" id="PRU00169"/>
    </source>
</evidence>
<keyword evidence="3 7" id="KW-0597">Phosphoprotein</keyword>
<gene>
    <name evidence="12" type="ORF">HPT29_010960</name>
</gene>
<dbReference type="Proteomes" id="UP001017257">
    <property type="component" value="Chromosome"/>
</dbReference>
<keyword evidence="5" id="KW-0418">Kinase</keyword>
<evidence type="ECO:0000259" key="9">
    <source>
        <dbReference type="PROSITE" id="PS50110"/>
    </source>
</evidence>
<dbReference type="InterPro" id="IPR036388">
    <property type="entry name" value="WH-like_DNA-bd_sf"/>
</dbReference>
<dbReference type="InterPro" id="IPR000014">
    <property type="entry name" value="PAS"/>
</dbReference>
<dbReference type="Gene3D" id="1.10.10.10">
    <property type="entry name" value="Winged helix-like DNA-binding domain superfamily/Winged helix DNA-binding domain"/>
    <property type="match status" value="1"/>
</dbReference>
<dbReference type="InterPro" id="IPR016032">
    <property type="entry name" value="Sig_transdc_resp-reg_C-effctor"/>
</dbReference>
<keyword evidence="13" id="KW-1185">Reference proteome</keyword>
<dbReference type="Gene3D" id="3.40.50.2300">
    <property type="match status" value="1"/>
</dbReference>
<dbReference type="InterPro" id="IPR011006">
    <property type="entry name" value="CheY-like_superfamily"/>
</dbReference>
<dbReference type="Pfam" id="PF08447">
    <property type="entry name" value="PAS_3"/>
    <property type="match status" value="2"/>
</dbReference>
<dbReference type="CDD" id="cd00130">
    <property type="entry name" value="PAS"/>
    <property type="match status" value="2"/>
</dbReference>
<dbReference type="PROSITE" id="PS50110">
    <property type="entry name" value="RESPONSE_REGULATORY"/>
    <property type="match status" value="1"/>
</dbReference>
<keyword evidence="6" id="KW-0238">DNA-binding</keyword>
<dbReference type="InterPro" id="IPR013656">
    <property type="entry name" value="PAS_4"/>
</dbReference>
<evidence type="ECO:0000256" key="4">
    <source>
        <dbReference type="ARBA" id="ARBA00022679"/>
    </source>
</evidence>
<keyword evidence="4" id="KW-0808">Transferase</keyword>
<evidence type="ECO:0000256" key="3">
    <source>
        <dbReference type="ARBA" id="ARBA00022553"/>
    </source>
</evidence>
<dbReference type="EMBL" id="CP102845">
    <property type="protein sequence ID" value="UVF21596.1"/>
    <property type="molecule type" value="Genomic_DNA"/>
</dbReference>
<dbReference type="PROSITE" id="PS00622">
    <property type="entry name" value="HTH_LUXR_1"/>
    <property type="match status" value="1"/>
</dbReference>
<dbReference type="NCBIfam" id="TIGR00229">
    <property type="entry name" value="sensory_box"/>
    <property type="match status" value="3"/>
</dbReference>
<dbReference type="PROSITE" id="PS50112">
    <property type="entry name" value="PAS"/>
    <property type="match status" value="1"/>
</dbReference>
<dbReference type="InterPro" id="IPR001610">
    <property type="entry name" value="PAC"/>
</dbReference>
<dbReference type="SMART" id="SM00086">
    <property type="entry name" value="PAC"/>
    <property type="match status" value="4"/>
</dbReference>
<evidence type="ECO:0000313" key="13">
    <source>
        <dbReference type="Proteomes" id="UP001017257"/>
    </source>
</evidence>
<feature type="domain" description="HTH luxR-type" evidence="8">
    <location>
        <begin position="674"/>
        <end position="739"/>
    </location>
</feature>
<comment type="catalytic activity">
    <reaction evidence="1">
        <text>ATP + protein L-histidine = ADP + protein N-phospho-L-histidine.</text>
        <dbReference type="EC" id="2.7.13.3"/>
    </reaction>
</comment>
<reference evidence="12" key="1">
    <citation type="submission" date="2022-08" db="EMBL/GenBank/DDBJ databases">
        <title>Microvirga terrae sp. nov., isolated from soil.</title>
        <authorList>
            <person name="Kim K.H."/>
            <person name="Seo Y.L."/>
            <person name="Kim J.M."/>
            <person name="Lee J.K."/>
            <person name="Han D.M."/>
            <person name="Jeon C.O."/>
        </authorList>
    </citation>
    <scope>NUCLEOTIDE SEQUENCE</scope>
    <source>
        <strain evidence="12">R24</strain>
    </source>
</reference>
<dbReference type="PROSITE" id="PS50043">
    <property type="entry name" value="HTH_LUXR_2"/>
    <property type="match status" value="1"/>
</dbReference>
<dbReference type="Gene3D" id="2.10.70.100">
    <property type="match status" value="1"/>
</dbReference>
<feature type="domain" description="PAC" evidence="11">
    <location>
        <begin position="496"/>
        <end position="548"/>
    </location>
</feature>
<protein>
    <recommendedName>
        <fullName evidence="2">histidine kinase</fullName>
        <ecNumber evidence="2">2.7.13.3</ecNumber>
    </recommendedName>
</protein>
<dbReference type="SMART" id="SM00421">
    <property type="entry name" value="HTH_LUXR"/>
    <property type="match status" value="1"/>
</dbReference>
<evidence type="ECO:0000259" key="8">
    <source>
        <dbReference type="PROSITE" id="PS50043"/>
    </source>
</evidence>
<feature type="domain" description="PAS" evidence="10">
    <location>
        <begin position="421"/>
        <end position="494"/>
    </location>
</feature>